<proteinExistence type="predicted"/>
<dbReference type="OrthoDB" id="5843172at2759"/>
<protein>
    <submittedName>
        <fullName evidence="3">Uncharacterized protein</fullName>
    </submittedName>
</protein>
<evidence type="ECO:0000313" key="3">
    <source>
        <dbReference type="EMBL" id="VDK26091.1"/>
    </source>
</evidence>
<keyword evidence="2" id="KW-0732">Signal</keyword>
<sequence length="170" mass="18569">MSMPSRVVGILPGNVWCVLLIVAVQLHPTAGQMNSFEQLFPVFSSMLEHSMQPIETQQYAGGGHQSKSGAVAVPDDGSSSQSLWPTRFGHSQRQFLNAESRLKKCCAKLDHADSFCKANYCGFDALSSNTIHDGTSIPESVSTKIPDRTRIPDQYPQKYPIEPGYPAGIL</sequence>
<evidence type="ECO:0000256" key="1">
    <source>
        <dbReference type="SAM" id="MobiDB-lite"/>
    </source>
</evidence>
<evidence type="ECO:0000256" key="2">
    <source>
        <dbReference type="SAM" id="SignalP"/>
    </source>
</evidence>
<reference evidence="3 4" key="1">
    <citation type="submission" date="2018-11" db="EMBL/GenBank/DDBJ databases">
        <authorList>
            <consortium name="Pathogen Informatics"/>
        </authorList>
    </citation>
    <scope>NUCLEOTIDE SEQUENCE [LARGE SCALE GENOMIC DNA]</scope>
</reference>
<gene>
    <name evidence="3" type="ORF">ASIM_LOCUS5802</name>
</gene>
<feature type="signal peptide" evidence="2">
    <location>
        <begin position="1"/>
        <end position="31"/>
    </location>
</feature>
<keyword evidence="4" id="KW-1185">Reference proteome</keyword>
<feature type="chain" id="PRO_5017946400" evidence="2">
    <location>
        <begin position="32"/>
        <end position="170"/>
    </location>
</feature>
<organism evidence="3 4">
    <name type="scientific">Anisakis simplex</name>
    <name type="common">Herring worm</name>
    <dbReference type="NCBI Taxonomy" id="6269"/>
    <lineage>
        <taxon>Eukaryota</taxon>
        <taxon>Metazoa</taxon>
        <taxon>Ecdysozoa</taxon>
        <taxon>Nematoda</taxon>
        <taxon>Chromadorea</taxon>
        <taxon>Rhabditida</taxon>
        <taxon>Spirurina</taxon>
        <taxon>Ascaridomorpha</taxon>
        <taxon>Ascaridoidea</taxon>
        <taxon>Anisakidae</taxon>
        <taxon>Anisakis</taxon>
        <taxon>Anisakis simplex complex</taxon>
    </lineage>
</organism>
<dbReference type="Proteomes" id="UP000267096">
    <property type="component" value="Unassembled WGS sequence"/>
</dbReference>
<feature type="region of interest" description="Disordered" evidence="1">
    <location>
        <begin position="58"/>
        <end position="81"/>
    </location>
</feature>
<name>A0A3P6Q1S1_ANISI</name>
<dbReference type="EMBL" id="UYRR01011759">
    <property type="protein sequence ID" value="VDK26091.1"/>
    <property type="molecule type" value="Genomic_DNA"/>
</dbReference>
<evidence type="ECO:0000313" key="4">
    <source>
        <dbReference type="Proteomes" id="UP000267096"/>
    </source>
</evidence>
<accession>A0A3P6Q1S1</accession>
<dbReference type="AlphaFoldDB" id="A0A3P6Q1S1"/>